<dbReference type="AlphaFoldDB" id="W2MRP9"/>
<proteinExistence type="predicted"/>
<name>W2MRP9_PHYNI</name>
<sequence length="243" mass="26542">MIEVKEEETQVDLLVVVSLVVMNLVAVIPGGESTGGGAVGRNAPTIAAKQRSRASRDTAPVEIKLNDRVVPVGRPGLNRKEARGKAKSDLKEYNQGMKLHGLLRERNVCEVVASLKEIQPGLREVGSFLATFQVLGIAVGKPLLWAMSPSYVPDNVRYRPPEPTVDRALEQLRETLCGEQAEIQIDSDGESGDSDNYVVAIETIGTYTIDQLDAMTWLWNFAGHVSSRCCVVHLANQRCESNC</sequence>
<gene>
    <name evidence="2" type="ORF">L914_14836</name>
</gene>
<feature type="region of interest" description="Disordered" evidence="1">
    <location>
        <begin position="38"/>
        <end position="58"/>
    </location>
</feature>
<dbReference type="EMBL" id="KI694778">
    <property type="protein sequence ID" value="ETM38965.1"/>
    <property type="molecule type" value="Genomic_DNA"/>
</dbReference>
<dbReference type="Proteomes" id="UP000054532">
    <property type="component" value="Unassembled WGS sequence"/>
</dbReference>
<reference evidence="2" key="1">
    <citation type="submission" date="2013-11" db="EMBL/GenBank/DDBJ databases">
        <title>The Genome Sequence of Phytophthora parasitica IAC_01/95.</title>
        <authorList>
            <consortium name="The Broad Institute Genomics Platform"/>
            <person name="Russ C."/>
            <person name="Tyler B."/>
            <person name="Panabieres F."/>
            <person name="Shan W."/>
            <person name="Tripathy S."/>
            <person name="Grunwald N."/>
            <person name="Machado M."/>
            <person name="Johnson C.S."/>
            <person name="Arredondo F."/>
            <person name="Hong C."/>
            <person name="Coffey M."/>
            <person name="Young S.K."/>
            <person name="Zeng Q."/>
            <person name="Gargeya S."/>
            <person name="Fitzgerald M."/>
            <person name="Abouelleil A."/>
            <person name="Alvarado L."/>
            <person name="Chapman S.B."/>
            <person name="Gainer-Dewar J."/>
            <person name="Goldberg J."/>
            <person name="Griggs A."/>
            <person name="Gujja S."/>
            <person name="Hansen M."/>
            <person name="Howarth C."/>
            <person name="Imamovic A."/>
            <person name="Ireland A."/>
            <person name="Larimer J."/>
            <person name="McCowan C."/>
            <person name="Murphy C."/>
            <person name="Pearson M."/>
            <person name="Poon T.W."/>
            <person name="Priest M."/>
            <person name="Roberts A."/>
            <person name="Saif S."/>
            <person name="Shea T."/>
            <person name="Sykes S."/>
            <person name="Wortman J."/>
            <person name="Nusbaum C."/>
            <person name="Birren B."/>
        </authorList>
    </citation>
    <scope>NUCLEOTIDE SEQUENCE [LARGE SCALE GENOMIC DNA]</scope>
    <source>
        <strain evidence="2">IAC_01/95</strain>
    </source>
</reference>
<evidence type="ECO:0000313" key="2">
    <source>
        <dbReference type="EMBL" id="ETM38965.1"/>
    </source>
</evidence>
<accession>W2MRP9</accession>
<protein>
    <submittedName>
        <fullName evidence="2">Uncharacterized protein</fullName>
    </submittedName>
</protein>
<evidence type="ECO:0000256" key="1">
    <source>
        <dbReference type="SAM" id="MobiDB-lite"/>
    </source>
</evidence>
<organism evidence="2">
    <name type="scientific">Phytophthora nicotianae</name>
    <name type="common">Potato buckeye rot agent</name>
    <name type="synonym">Phytophthora parasitica</name>
    <dbReference type="NCBI Taxonomy" id="4792"/>
    <lineage>
        <taxon>Eukaryota</taxon>
        <taxon>Sar</taxon>
        <taxon>Stramenopiles</taxon>
        <taxon>Oomycota</taxon>
        <taxon>Peronosporomycetes</taxon>
        <taxon>Peronosporales</taxon>
        <taxon>Peronosporaceae</taxon>
        <taxon>Phytophthora</taxon>
    </lineage>
</organism>
<dbReference type="VEuPathDB" id="FungiDB:PPTG_08268"/>